<protein>
    <submittedName>
        <fullName evidence="2">Retrovirus-related Pol polyprotein from transposon RE1</fullName>
    </submittedName>
</protein>
<comment type="caution">
    <text evidence="2">The sequence shown here is derived from an EMBL/GenBank/DDBJ whole genome shotgun (WGS) entry which is preliminary data.</text>
</comment>
<reference evidence="2" key="2">
    <citation type="journal article" date="2024" name="Plant">
        <title>Genomic evolution and insights into agronomic trait innovations of Sesamum species.</title>
        <authorList>
            <person name="Miao H."/>
            <person name="Wang L."/>
            <person name="Qu L."/>
            <person name="Liu H."/>
            <person name="Sun Y."/>
            <person name="Le M."/>
            <person name="Wang Q."/>
            <person name="Wei S."/>
            <person name="Zheng Y."/>
            <person name="Lin W."/>
            <person name="Duan Y."/>
            <person name="Cao H."/>
            <person name="Xiong S."/>
            <person name="Wang X."/>
            <person name="Wei L."/>
            <person name="Li C."/>
            <person name="Ma Q."/>
            <person name="Ju M."/>
            <person name="Zhao R."/>
            <person name="Li G."/>
            <person name="Mu C."/>
            <person name="Tian Q."/>
            <person name="Mei H."/>
            <person name="Zhang T."/>
            <person name="Gao T."/>
            <person name="Zhang H."/>
        </authorList>
    </citation>
    <scope>NUCLEOTIDE SEQUENCE</scope>
    <source>
        <strain evidence="2">KEN1</strain>
    </source>
</reference>
<dbReference type="EMBL" id="JACGWN010000005">
    <property type="protein sequence ID" value="KAL0448951.1"/>
    <property type="molecule type" value="Genomic_DNA"/>
</dbReference>
<dbReference type="SUPFAM" id="SSF56672">
    <property type="entry name" value="DNA/RNA polymerases"/>
    <property type="match status" value="1"/>
</dbReference>
<evidence type="ECO:0000259" key="1">
    <source>
        <dbReference type="Pfam" id="PF07727"/>
    </source>
</evidence>
<name>A0AAW2X7P4_9LAMI</name>
<accession>A0AAW2X7P4</accession>
<sequence length="215" mass="24137">MMAQLNAARRDLLLRGSVRYRAWTMLVVFLQLQKAETVCIFLAISSAFSWALHQLYVNNVFLHGYLDEKIYMTPPEGYPVQPGQVCRLKRSLYGLKQASRQWNQEFSSKLISFGFSQSAYDHCLHVKGTGASFIALLVYMDDVLLTSPSYTLITEVKTCLDSLFTIKDLGLARYFLGLQIARSSSGTSLTQTKYVNDILQDIGLMNANAATTPLP</sequence>
<dbReference type="InterPro" id="IPR043502">
    <property type="entry name" value="DNA/RNA_pol_sf"/>
</dbReference>
<dbReference type="AlphaFoldDB" id="A0AAW2X7P4"/>
<dbReference type="InterPro" id="IPR013103">
    <property type="entry name" value="RVT_2"/>
</dbReference>
<evidence type="ECO:0000313" key="2">
    <source>
        <dbReference type="EMBL" id="KAL0448951.1"/>
    </source>
</evidence>
<organism evidence="2">
    <name type="scientific">Sesamum latifolium</name>
    <dbReference type="NCBI Taxonomy" id="2727402"/>
    <lineage>
        <taxon>Eukaryota</taxon>
        <taxon>Viridiplantae</taxon>
        <taxon>Streptophyta</taxon>
        <taxon>Embryophyta</taxon>
        <taxon>Tracheophyta</taxon>
        <taxon>Spermatophyta</taxon>
        <taxon>Magnoliopsida</taxon>
        <taxon>eudicotyledons</taxon>
        <taxon>Gunneridae</taxon>
        <taxon>Pentapetalae</taxon>
        <taxon>asterids</taxon>
        <taxon>lamiids</taxon>
        <taxon>Lamiales</taxon>
        <taxon>Pedaliaceae</taxon>
        <taxon>Sesamum</taxon>
    </lineage>
</organism>
<feature type="domain" description="Reverse transcriptase Ty1/copia-type" evidence="1">
    <location>
        <begin position="27"/>
        <end position="214"/>
    </location>
</feature>
<dbReference type="Pfam" id="PF07727">
    <property type="entry name" value="RVT_2"/>
    <property type="match status" value="1"/>
</dbReference>
<reference evidence="2" key="1">
    <citation type="submission" date="2020-06" db="EMBL/GenBank/DDBJ databases">
        <authorList>
            <person name="Li T."/>
            <person name="Hu X."/>
            <person name="Zhang T."/>
            <person name="Song X."/>
            <person name="Zhang H."/>
            <person name="Dai N."/>
            <person name="Sheng W."/>
            <person name="Hou X."/>
            <person name="Wei L."/>
        </authorList>
    </citation>
    <scope>NUCLEOTIDE SEQUENCE</scope>
    <source>
        <strain evidence="2">KEN1</strain>
        <tissue evidence="2">Leaf</tissue>
    </source>
</reference>
<proteinExistence type="predicted"/>
<gene>
    <name evidence="2" type="ORF">Slati_1451500</name>
</gene>